<gene>
    <name evidence="1" type="ORF">ACJMK2_011022</name>
</gene>
<accession>A0ABD3V5F7</accession>
<evidence type="ECO:0008006" key="3">
    <source>
        <dbReference type="Google" id="ProtNLM"/>
    </source>
</evidence>
<name>A0ABD3V5F7_SINWO</name>
<proteinExistence type="predicted"/>
<protein>
    <recommendedName>
        <fullName evidence="3">DDE-1 domain-containing protein</fullName>
    </recommendedName>
</protein>
<dbReference type="AlphaFoldDB" id="A0ABD3V5F7"/>
<organism evidence="1 2">
    <name type="scientific">Sinanodonta woodiana</name>
    <name type="common">Chinese pond mussel</name>
    <name type="synonym">Anodonta woodiana</name>
    <dbReference type="NCBI Taxonomy" id="1069815"/>
    <lineage>
        <taxon>Eukaryota</taxon>
        <taxon>Metazoa</taxon>
        <taxon>Spiralia</taxon>
        <taxon>Lophotrochozoa</taxon>
        <taxon>Mollusca</taxon>
        <taxon>Bivalvia</taxon>
        <taxon>Autobranchia</taxon>
        <taxon>Heteroconchia</taxon>
        <taxon>Palaeoheterodonta</taxon>
        <taxon>Unionida</taxon>
        <taxon>Unionoidea</taxon>
        <taxon>Unionidae</taxon>
        <taxon>Unioninae</taxon>
        <taxon>Sinanodonta</taxon>
    </lineage>
</organism>
<sequence length="178" mass="20451">MLDAIMYARAAWNSVSPKTIQNCWFHCIFPEISDEEFHQQCLITQEIKEPKSEIGLETMADEIADSIGIARDEFSNYVHVDVDANAYGELTDEEIIQSVTTKQIQLCKQDDDDDDDQPITIPSYSEMAEYIKKMKLFVASVDGAKHMYENVSAFESFVTNQHRSKQKQTDITSYFLQK</sequence>
<dbReference type="Proteomes" id="UP001634394">
    <property type="component" value="Unassembled WGS sequence"/>
</dbReference>
<dbReference type="EMBL" id="JBJQND010000013">
    <property type="protein sequence ID" value="KAL3856246.1"/>
    <property type="molecule type" value="Genomic_DNA"/>
</dbReference>
<comment type="caution">
    <text evidence="1">The sequence shown here is derived from an EMBL/GenBank/DDBJ whole genome shotgun (WGS) entry which is preliminary data.</text>
</comment>
<evidence type="ECO:0000313" key="1">
    <source>
        <dbReference type="EMBL" id="KAL3856246.1"/>
    </source>
</evidence>
<evidence type="ECO:0000313" key="2">
    <source>
        <dbReference type="Proteomes" id="UP001634394"/>
    </source>
</evidence>
<keyword evidence="2" id="KW-1185">Reference proteome</keyword>
<reference evidence="1 2" key="1">
    <citation type="submission" date="2024-11" db="EMBL/GenBank/DDBJ databases">
        <title>Chromosome-level genome assembly of the freshwater bivalve Anodonta woodiana.</title>
        <authorList>
            <person name="Chen X."/>
        </authorList>
    </citation>
    <scope>NUCLEOTIDE SEQUENCE [LARGE SCALE GENOMIC DNA]</scope>
    <source>
        <strain evidence="1">MN2024</strain>
        <tissue evidence="1">Gills</tissue>
    </source>
</reference>